<comment type="similarity">
    <text evidence="1 5">Belongs to the bacterial ribosomal protein bS21 family.</text>
</comment>
<evidence type="ECO:0000256" key="2">
    <source>
        <dbReference type="ARBA" id="ARBA00022980"/>
    </source>
</evidence>
<dbReference type="GO" id="GO:0005840">
    <property type="term" value="C:ribosome"/>
    <property type="evidence" value="ECO:0007669"/>
    <property type="project" value="UniProtKB-KW"/>
</dbReference>
<dbReference type="AlphaFoldDB" id="A0A0M8K7K1"/>
<sequence length="68" mass="8564">MTVRLRPGESPDSLLKRFRKEVAQARILSTYRKKRWYISKSEQRRKERKKALRKMRRKMLRAQQRRQY</sequence>
<evidence type="ECO:0000256" key="1">
    <source>
        <dbReference type="ARBA" id="ARBA00006640"/>
    </source>
</evidence>
<dbReference type="EMBL" id="BBZA01000022">
    <property type="protein sequence ID" value="GAP61946.1"/>
    <property type="molecule type" value="Genomic_DNA"/>
</dbReference>
<dbReference type="Pfam" id="PF01165">
    <property type="entry name" value="Ribosomal_S21"/>
    <property type="match status" value="1"/>
</dbReference>
<dbReference type="InterPro" id="IPR038380">
    <property type="entry name" value="Ribosomal_bS21_sf"/>
</dbReference>
<keyword evidence="3 5" id="KW-0687">Ribonucleoprotein</keyword>
<dbReference type="OrthoDB" id="9799244at2"/>
<dbReference type="GO" id="GO:1990904">
    <property type="term" value="C:ribonucleoprotein complex"/>
    <property type="evidence" value="ECO:0007669"/>
    <property type="project" value="UniProtKB-KW"/>
</dbReference>
<evidence type="ECO:0000313" key="7">
    <source>
        <dbReference type="EMBL" id="GAP61946.1"/>
    </source>
</evidence>
<dbReference type="NCBIfam" id="TIGR00030">
    <property type="entry name" value="S21p"/>
    <property type="match status" value="1"/>
</dbReference>
<evidence type="ECO:0000256" key="5">
    <source>
        <dbReference type="HAMAP-Rule" id="MF_00358"/>
    </source>
</evidence>
<keyword evidence="2 5" id="KW-0689">Ribosomal protein</keyword>
<evidence type="ECO:0000256" key="6">
    <source>
        <dbReference type="SAM" id="MobiDB-lite"/>
    </source>
</evidence>
<dbReference type="GO" id="GO:0006412">
    <property type="term" value="P:translation"/>
    <property type="evidence" value="ECO:0007669"/>
    <property type="project" value="UniProtKB-UniRule"/>
</dbReference>
<accession>A0A0M8K7K1</accession>
<dbReference type="GO" id="GO:0003735">
    <property type="term" value="F:structural constituent of ribosome"/>
    <property type="evidence" value="ECO:0007669"/>
    <property type="project" value="InterPro"/>
</dbReference>
<dbReference type="Proteomes" id="UP000050502">
    <property type="component" value="Unassembled WGS sequence"/>
</dbReference>
<reference evidence="8 10" key="2">
    <citation type="submission" date="2015-07" db="EMBL/GenBank/DDBJ databases">
        <title>Whole genome sequence of Ardenticatena maritima DSM 23922.</title>
        <authorList>
            <person name="Hemp J."/>
            <person name="Ward L.M."/>
            <person name="Pace L.A."/>
            <person name="Fischer W.W."/>
        </authorList>
    </citation>
    <scope>NUCLEOTIDE SEQUENCE [LARGE SCALE GENOMIC DNA]</scope>
    <source>
        <strain evidence="8 10">110S</strain>
    </source>
</reference>
<reference evidence="7 9" key="1">
    <citation type="journal article" date="2015" name="Genome Announc.">
        <title>Draft Genome Sequence of a Heterotrophic Facultative Anaerobic Thermophilic Bacterium, Ardenticatena maritima Strain 110ST.</title>
        <authorList>
            <person name="Kawaichi S."/>
            <person name="Yoshida T."/>
            <person name="Sako Y."/>
            <person name="Nakamura R."/>
        </authorList>
    </citation>
    <scope>NUCLEOTIDE SEQUENCE [LARGE SCALE GENOMIC DNA]</scope>
    <source>
        <strain evidence="7 9">110S</strain>
    </source>
</reference>
<dbReference type="Gene3D" id="1.20.5.1150">
    <property type="entry name" value="Ribosomal protein S8"/>
    <property type="match status" value="1"/>
</dbReference>
<keyword evidence="9" id="KW-1185">Reference proteome</keyword>
<comment type="caution">
    <text evidence="7">The sequence shown here is derived from an EMBL/GenBank/DDBJ whole genome shotgun (WGS) entry which is preliminary data.</text>
</comment>
<dbReference type="InterPro" id="IPR001911">
    <property type="entry name" value="Ribosomal_bS21"/>
</dbReference>
<evidence type="ECO:0000313" key="10">
    <source>
        <dbReference type="Proteomes" id="UP000050502"/>
    </source>
</evidence>
<proteinExistence type="inferred from homology"/>
<gene>
    <name evidence="5" type="primary">rpsU</name>
    <name evidence="7" type="ORF">ARMA_0369</name>
    <name evidence="8" type="ORF">SE16_02335</name>
</gene>
<dbReference type="HAMAP" id="MF_00358">
    <property type="entry name" value="Ribosomal_bS21"/>
    <property type="match status" value="1"/>
</dbReference>
<organism evidence="7 9">
    <name type="scientific">Ardenticatena maritima</name>
    <dbReference type="NCBI Taxonomy" id="872965"/>
    <lineage>
        <taxon>Bacteria</taxon>
        <taxon>Bacillati</taxon>
        <taxon>Chloroflexota</taxon>
        <taxon>Ardenticatenia</taxon>
        <taxon>Ardenticatenales</taxon>
        <taxon>Ardenticatenaceae</taxon>
        <taxon>Ardenticatena</taxon>
    </lineage>
</organism>
<dbReference type="RefSeq" id="WP_054491876.1">
    <property type="nucleotide sequence ID" value="NZ_BBZA01000022.1"/>
</dbReference>
<evidence type="ECO:0000256" key="4">
    <source>
        <dbReference type="ARBA" id="ARBA00035135"/>
    </source>
</evidence>
<protein>
    <recommendedName>
        <fullName evidence="4 5">Small ribosomal subunit protein bS21</fullName>
    </recommendedName>
</protein>
<name>A0A0M8K7K1_9CHLR</name>
<evidence type="ECO:0000313" key="8">
    <source>
        <dbReference type="EMBL" id="KPL89324.1"/>
    </source>
</evidence>
<feature type="compositionally biased region" description="Basic residues" evidence="6">
    <location>
        <begin position="46"/>
        <end position="68"/>
    </location>
</feature>
<dbReference type="EMBL" id="LGKN01000003">
    <property type="protein sequence ID" value="KPL89324.1"/>
    <property type="molecule type" value="Genomic_DNA"/>
</dbReference>
<feature type="region of interest" description="Disordered" evidence="6">
    <location>
        <begin position="41"/>
        <end position="68"/>
    </location>
</feature>
<dbReference type="STRING" id="872965.SE16_02335"/>
<evidence type="ECO:0000313" key="9">
    <source>
        <dbReference type="Proteomes" id="UP000037784"/>
    </source>
</evidence>
<dbReference type="InParanoid" id="A0A0M8K7K1"/>
<evidence type="ECO:0000256" key="3">
    <source>
        <dbReference type="ARBA" id="ARBA00023274"/>
    </source>
</evidence>
<dbReference type="Proteomes" id="UP000037784">
    <property type="component" value="Unassembled WGS sequence"/>
</dbReference>
<reference evidence="9" key="3">
    <citation type="submission" date="2015-08" db="EMBL/GenBank/DDBJ databases">
        <title>Draft Genome Sequence of a Heterotrophic Facultative Anaerobic Bacterium Ardenticatena maritima Strain 110S.</title>
        <authorList>
            <person name="Kawaichi S."/>
            <person name="Yoshida T."/>
            <person name="Sako Y."/>
            <person name="Nakamura R."/>
        </authorList>
    </citation>
    <scope>NUCLEOTIDE SEQUENCE [LARGE SCALE GENOMIC DNA]</scope>
    <source>
        <strain evidence="9">110S</strain>
    </source>
</reference>